<name>A0ABT4VNK3_9HYPH</name>
<keyword evidence="1" id="KW-0812">Transmembrane</keyword>
<gene>
    <name evidence="2" type="ORF">OOZ53_12975</name>
</gene>
<keyword evidence="1" id="KW-0472">Membrane</keyword>
<keyword evidence="1" id="KW-1133">Transmembrane helix</keyword>
<evidence type="ECO:0000313" key="3">
    <source>
        <dbReference type="Proteomes" id="UP001148313"/>
    </source>
</evidence>
<protein>
    <submittedName>
        <fullName evidence="2">DUF805 domain-containing protein</fullName>
    </submittedName>
</protein>
<dbReference type="RefSeq" id="WP_271090006.1">
    <property type="nucleotide sequence ID" value="NZ_JAPJZH010000007.1"/>
</dbReference>
<dbReference type="InterPro" id="IPR008523">
    <property type="entry name" value="DUF805"/>
</dbReference>
<evidence type="ECO:0000313" key="2">
    <source>
        <dbReference type="EMBL" id="MDA4846271.1"/>
    </source>
</evidence>
<dbReference type="Proteomes" id="UP001148313">
    <property type="component" value="Unassembled WGS sequence"/>
</dbReference>
<organism evidence="2 3">
    <name type="scientific">Hoeflea poritis</name>
    <dbReference type="NCBI Taxonomy" id="2993659"/>
    <lineage>
        <taxon>Bacteria</taxon>
        <taxon>Pseudomonadati</taxon>
        <taxon>Pseudomonadota</taxon>
        <taxon>Alphaproteobacteria</taxon>
        <taxon>Hyphomicrobiales</taxon>
        <taxon>Rhizobiaceae</taxon>
        <taxon>Hoeflea</taxon>
    </lineage>
</organism>
<reference evidence="2" key="1">
    <citation type="submission" date="2022-11" db="EMBL/GenBank/DDBJ databases">
        <title>Hoeflea poritis sp. nov., isolated from scleractinian coral Porites lutea.</title>
        <authorList>
            <person name="Zhang G."/>
            <person name="Wei Q."/>
            <person name="Cai L."/>
        </authorList>
    </citation>
    <scope>NUCLEOTIDE SEQUENCE</scope>
    <source>
        <strain evidence="2">E7-10</strain>
    </source>
</reference>
<dbReference type="PANTHER" id="PTHR34980">
    <property type="entry name" value="INNER MEMBRANE PROTEIN-RELATED-RELATED"/>
    <property type="match status" value="1"/>
</dbReference>
<accession>A0ABT4VNK3</accession>
<proteinExistence type="predicted"/>
<sequence length="133" mass="14196">MTSSAPAPPGRPAPTMRWFFLGLSGRISRLPYLLGILFLMAVSGFIIGRLASVPEQSGAAAFWALVALSFGLLSIWAMVAISVKRLHDMNVPGALAICLFVPAVSFITVIVLCLWPGNGGPNRFGKDENRPAQ</sequence>
<feature type="transmembrane region" description="Helical" evidence="1">
    <location>
        <begin position="93"/>
        <end position="117"/>
    </location>
</feature>
<comment type="caution">
    <text evidence="2">The sequence shown here is derived from an EMBL/GenBank/DDBJ whole genome shotgun (WGS) entry which is preliminary data.</text>
</comment>
<feature type="transmembrane region" description="Helical" evidence="1">
    <location>
        <begin position="60"/>
        <end position="81"/>
    </location>
</feature>
<dbReference type="PANTHER" id="PTHR34980:SF3">
    <property type="entry name" value="BLR8105 PROTEIN"/>
    <property type="match status" value="1"/>
</dbReference>
<dbReference type="Pfam" id="PF05656">
    <property type="entry name" value="DUF805"/>
    <property type="match status" value="1"/>
</dbReference>
<keyword evidence="3" id="KW-1185">Reference proteome</keyword>
<feature type="transmembrane region" description="Helical" evidence="1">
    <location>
        <begin position="30"/>
        <end position="48"/>
    </location>
</feature>
<dbReference type="EMBL" id="JAPJZH010000007">
    <property type="protein sequence ID" value="MDA4846271.1"/>
    <property type="molecule type" value="Genomic_DNA"/>
</dbReference>
<evidence type="ECO:0000256" key="1">
    <source>
        <dbReference type="SAM" id="Phobius"/>
    </source>
</evidence>